<dbReference type="EMBL" id="UINC01000960">
    <property type="protein sequence ID" value="SUZ65440.1"/>
    <property type="molecule type" value="Genomic_DNA"/>
</dbReference>
<reference evidence="1" key="1">
    <citation type="submission" date="2018-05" db="EMBL/GenBank/DDBJ databases">
        <authorList>
            <person name="Lanie J.A."/>
            <person name="Ng W.-L."/>
            <person name="Kazmierczak K.M."/>
            <person name="Andrzejewski T.M."/>
            <person name="Davidsen T.M."/>
            <person name="Wayne K.J."/>
            <person name="Tettelin H."/>
            <person name="Glass J.I."/>
            <person name="Rusch D."/>
            <person name="Podicherti R."/>
            <person name="Tsui H.-C.T."/>
            <person name="Winkler M.E."/>
        </authorList>
    </citation>
    <scope>NUCLEOTIDE SEQUENCE</scope>
</reference>
<evidence type="ECO:0000313" key="1">
    <source>
        <dbReference type="EMBL" id="SUZ65440.1"/>
    </source>
</evidence>
<name>A0A381PEV5_9ZZZZ</name>
<protein>
    <submittedName>
        <fullName evidence="1">Uncharacterized protein</fullName>
    </submittedName>
</protein>
<organism evidence="1">
    <name type="scientific">marine metagenome</name>
    <dbReference type="NCBI Taxonomy" id="408172"/>
    <lineage>
        <taxon>unclassified sequences</taxon>
        <taxon>metagenomes</taxon>
        <taxon>ecological metagenomes</taxon>
    </lineage>
</organism>
<sequence length="50" mass="6257">MEPRKFANNVLMIKHFFFYDNHQKYLTLLKIFKKYNELWANDESFVISKR</sequence>
<proteinExistence type="predicted"/>
<dbReference type="AlphaFoldDB" id="A0A381PEV5"/>
<gene>
    <name evidence="1" type="ORF">METZ01_LOCUS18294</name>
</gene>
<accession>A0A381PEV5</accession>